<dbReference type="OrthoDB" id="10584287at2759"/>
<evidence type="ECO:0000313" key="1">
    <source>
        <dbReference type="EMBL" id="CAF0804397.1"/>
    </source>
</evidence>
<accession>A0A813T552</accession>
<dbReference type="EMBL" id="CAJNOC010000800">
    <property type="protein sequence ID" value="CAF0804397.1"/>
    <property type="molecule type" value="Genomic_DNA"/>
</dbReference>
<dbReference type="AlphaFoldDB" id="A0A813T552"/>
<name>A0A813T552_9BILA</name>
<organism evidence="1 2">
    <name type="scientific">Brachionus calyciflorus</name>
    <dbReference type="NCBI Taxonomy" id="104777"/>
    <lineage>
        <taxon>Eukaryota</taxon>
        <taxon>Metazoa</taxon>
        <taxon>Spiralia</taxon>
        <taxon>Gnathifera</taxon>
        <taxon>Rotifera</taxon>
        <taxon>Eurotatoria</taxon>
        <taxon>Monogononta</taxon>
        <taxon>Pseudotrocha</taxon>
        <taxon>Ploima</taxon>
        <taxon>Brachionidae</taxon>
        <taxon>Brachionus</taxon>
    </lineage>
</organism>
<reference evidence="1" key="1">
    <citation type="submission" date="2021-02" db="EMBL/GenBank/DDBJ databases">
        <authorList>
            <person name="Nowell W R."/>
        </authorList>
    </citation>
    <scope>NUCLEOTIDE SEQUENCE</scope>
    <source>
        <strain evidence="1">Ploen Becks lab</strain>
    </source>
</reference>
<keyword evidence="2" id="KW-1185">Reference proteome</keyword>
<comment type="caution">
    <text evidence="1">The sequence shown here is derived from an EMBL/GenBank/DDBJ whole genome shotgun (WGS) entry which is preliminary data.</text>
</comment>
<gene>
    <name evidence="1" type="ORF">OXX778_LOCUS6639</name>
</gene>
<protein>
    <submittedName>
        <fullName evidence="1">Uncharacterized protein</fullName>
    </submittedName>
</protein>
<dbReference type="Proteomes" id="UP000663879">
    <property type="component" value="Unassembled WGS sequence"/>
</dbReference>
<sequence length="131" mass="15214">METKFSECLKTISGSIDSENYFTLAFNLSDDQKILSKRAEKIDQSEIDTLVKTRGQINAMSDILDSQNEFRPKEMVLNDTKNFVIDEQLAELEKMVSSVERKKSNINRANQIDQKSVKYTDEVLVYHKHKY</sequence>
<proteinExistence type="predicted"/>
<evidence type="ECO:0000313" key="2">
    <source>
        <dbReference type="Proteomes" id="UP000663879"/>
    </source>
</evidence>